<comment type="caution">
    <text evidence="1">The sequence shown here is derived from an EMBL/GenBank/DDBJ whole genome shotgun (WGS) entry which is preliminary data.</text>
</comment>
<protein>
    <submittedName>
        <fullName evidence="1">Uncharacterized protein</fullName>
    </submittedName>
</protein>
<reference evidence="1" key="2">
    <citation type="submission" date="2022-01" db="EMBL/GenBank/DDBJ databases">
        <authorList>
            <person name="Yamashiro T."/>
            <person name="Shiraishi A."/>
            <person name="Satake H."/>
            <person name="Nakayama K."/>
        </authorList>
    </citation>
    <scope>NUCLEOTIDE SEQUENCE</scope>
</reference>
<name>A0ABQ5EY33_9ASTR</name>
<dbReference type="Proteomes" id="UP001151760">
    <property type="component" value="Unassembled WGS sequence"/>
</dbReference>
<organism evidence="1 2">
    <name type="scientific">Tanacetum coccineum</name>
    <dbReference type="NCBI Taxonomy" id="301880"/>
    <lineage>
        <taxon>Eukaryota</taxon>
        <taxon>Viridiplantae</taxon>
        <taxon>Streptophyta</taxon>
        <taxon>Embryophyta</taxon>
        <taxon>Tracheophyta</taxon>
        <taxon>Spermatophyta</taxon>
        <taxon>Magnoliopsida</taxon>
        <taxon>eudicotyledons</taxon>
        <taxon>Gunneridae</taxon>
        <taxon>Pentapetalae</taxon>
        <taxon>asterids</taxon>
        <taxon>campanulids</taxon>
        <taxon>Asterales</taxon>
        <taxon>Asteraceae</taxon>
        <taxon>Asteroideae</taxon>
        <taxon>Anthemideae</taxon>
        <taxon>Anthemidinae</taxon>
        <taxon>Tanacetum</taxon>
    </lineage>
</organism>
<evidence type="ECO:0000313" key="2">
    <source>
        <dbReference type="Proteomes" id="UP001151760"/>
    </source>
</evidence>
<gene>
    <name evidence="1" type="ORF">Tco_0990431</name>
</gene>
<sequence length="108" mass="12830">MRRILRCIAKTYDEVQAGIDADALFVAKLQQKEKEGDFIHLKREKQYGRLRTLSAEGKAFAENSSKRFYRSNWCNSKRFLEEHNSTKVEVLRRKDMKESIQDKDQEED</sequence>
<keyword evidence="2" id="KW-1185">Reference proteome</keyword>
<reference evidence="1" key="1">
    <citation type="journal article" date="2022" name="Int. J. Mol. Sci.">
        <title>Draft Genome of Tanacetum Coccineum: Genomic Comparison of Closely Related Tanacetum-Family Plants.</title>
        <authorList>
            <person name="Yamashiro T."/>
            <person name="Shiraishi A."/>
            <person name="Nakayama K."/>
            <person name="Satake H."/>
        </authorList>
    </citation>
    <scope>NUCLEOTIDE SEQUENCE</scope>
</reference>
<proteinExistence type="predicted"/>
<evidence type="ECO:0000313" key="1">
    <source>
        <dbReference type="EMBL" id="GJT55377.1"/>
    </source>
</evidence>
<accession>A0ABQ5EY33</accession>
<dbReference type="EMBL" id="BQNB010016751">
    <property type="protein sequence ID" value="GJT55377.1"/>
    <property type="molecule type" value="Genomic_DNA"/>
</dbReference>